<protein>
    <submittedName>
        <fullName evidence="1">Uncharacterized protein</fullName>
    </submittedName>
</protein>
<evidence type="ECO:0000313" key="2">
    <source>
        <dbReference type="Proteomes" id="UP000265882"/>
    </source>
</evidence>
<name>A0A3A4NBD6_ABYX5</name>
<dbReference type="Pfam" id="PF18905">
    <property type="entry name" value="DUF5661"/>
    <property type="match status" value="1"/>
</dbReference>
<evidence type="ECO:0000313" key="1">
    <source>
        <dbReference type="EMBL" id="RJP18678.1"/>
    </source>
</evidence>
<comment type="caution">
    <text evidence="1">The sequence shown here is derived from an EMBL/GenBank/DDBJ whole genome shotgun (WGS) entry which is preliminary data.</text>
</comment>
<sequence>MKVPEYVTVEEVRRVCKELGIRDWTKLKQLKVQPKEARAILARVNPGKMKIALEDFRAGLEVELEHGTRFPDANVTNNHPILTGKIVMAHFKESLDYYQRLEVAELEGDLLKAIRAGKTDKIKGYYKRLVKARNALSQVEFSQLK</sequence>
<dbReference type="AlphaFoldDB" id="A0A3A4NBD6"/>
<organism evidence="1 2">
    <name type="scientific">Abyssobacteria bacterium (strain SURF_5)</name>
    <dbReference type="NCBI Taxonomy" id="2093360"/>
    <lineage>
        <taxon>Bacteria</taxon>
        <taxon>Pseudomonadati</taxon>
        <taxon>Candidatus Hydrogenedentota</taxon>
        <taxon>Candidatus Abyssobacteria</taxon>
    </lineage>
</organism>
<dbReference type="InterPro" id="IPR043720">
    <property type="entry name" value="DUF5661"/>
</dbReference>
<dbReference type="Proteomes" id="UP000265882">
    <property type="component" value="Unassembled WGS sequence"/>
</dbReference>
<proteinExistence type="predicted"/>
<accession>A0A3A4NBD6</accession>
<gene>
    <name evidence="1" type="ORF">C4520_13875</name>
</gene>
<reference evidence="1 2" key="1">
    <citation type="journal article" date="2017" name="ISME J.">
        <title>Energy and carbon metabolisms in a deep terrestrial subsurface fluid microbial community.</title>
        <authorList>
            <person name="Momper L."/>
            <person name="Jungbluth S.P."/>
            <person name="Lee M.D."/>
            <person name="Amend J.P."/>
        </authorList>
    </citation>
    <scope>NUCLEOTIDE SEQUENCE [LARGE SCALE GENOMIC DNA]</scope>
    <source>
        <strain evidence="1">SURF_5</strain>
    </source>
</reference>
<dbReference type="EMBL" id="QZKU01000098">
    <property type="protein sequence ID" value="RJP18678.1"/>
    <property type="molecule type" value="Genomic_DNA"/>
</dbReference>